<dbReference type="PANTHER" id="PTHR10174:SF208">
    <property type="entry name" value="CRAL-TRIO DOMAIN-CONTAINING PROTEIN DDB_G0278031"/>
    <property type="match status" value="1"/>
</dbReference>
<dbReference type="Gene3D" id="1.10.8.20">
    <property type="entry name" value="N-terminal domain of phosphatidylinositol transfer protein sec14p"/>
    <property type="match status" value="1"/>
</dbReference>
<dbReference type="Proteomes" id="UP000887013">
    <property type="component" value="Unassembled WGS sequence"/>
</dbReference>
<name>A0A8X6TG49_NEPPI</name>
<dbReference type="PANTHER" id="PTHR10174">
    <property type="entry name" value="ALPHA-TOCOPHEROL TRANSFER PROTEIN-RELATED"/>
    <property type="match status" value="1"/>
</dbReference>
<feature type="non-terminal residue" evidence="2">
    <location>
        <position position="296"/>
    </location>
</feature>
<dbReference type="InterPro" id="IPR036865">
    <property type="entry name" value="CRAL-TRIO_dom_sf"/>
</dbReference>
<keyword evidence="3" id="KW-1185">Reference proteome</keyword>
<evidence type="ECO:0000259" key="1">
    <source>
        <dbReference type="PROSITE" id="PS50191"/>
    </source>
</evidence>
<dbReference type="AlphaFoldDB" id="A0A8X6TG49"/>
<dbReference type="GO" id="GO:0016020">
    <property type="term" value="C:membrane"/>
    <property type="evidence" value="ECO:0007669"/>
    <property type="project" value="TreeGrafter"/>
</dbReference>
<dbReference type="OrthoDB" id="75724at2759"/>
<dbReference type="PRINTS" id="PR00180">
    <property type="entry name" value="CRETINALDHBP"/>
</dbReference>
<feature type="domain" description="CRAL-TRIO" evidence="1">
    <location>
        <begin position="108"/>
        <end position="272"/>
    </location>
</feature>
<dbReference type="Gene3D" id="3.40.525.10">
    <property type="entry name" value="CRAL-TRIO lipid binding domain"/>
    <property type="match status" value="1"/>
</dbReference>
<dbReference type="EMBL" id="BMAW01057849">
    <property type="protein sequence ID" value="GFT13291.1"/>
    <property type="molecule type" value="Genomic_DNA"/>
</dbReference>
<proteinExistence type="predicted"/>
<dbReference type="SUPFAM" id="SSF46938">
    <property type="entry name" value="CRAL/TRIO N-terminal domain"/>
    <property type="match status" value="1"/>
</dbReference>
<dbReference type="InterPro" id="IPR036273">
    <property type="entry name" value="CRAL/TRIO_N_dom_sf"/>
</dbReference>
<dbReference type="CDD" id="cd00170">
    <property type="entry name" value="SEC14"/>
    <property type="match status" value="1"/>
</dbReference>
<dbReference type="Pfam" id="PF00650">
    <property type="entry name" value="CRAL_TRIO"/>
    <property type="match status" value="1"/>
</dbReference>
<organism evidence="2 3">
    <name type="scientific">Nephila pilipes</name>
    <name type="common">Giant wood spider</name>
    <name type="synonym">Nephila maculata</name>
    <dbReference type="NCBI Taxonomy" id="299642"/>
    <lineage>
        <taxon>Eukaryota</taxon>
        <taxon>Metazoa</taxon>
        <taxon>Ecdysozoa</taxon>
        <taxon>Arthropoda</taxon>
        <taxon>Chelicerata</taxon>
        <taxon>Arachnida</taxon>
        <taxon>Araneae</taxon>
        <taxon>Araneomorphae</taxon>
        <taxon>Entelegynae</taxon>
        <taxon>Araneoidea</taxon>
        <taxon>Nephilidae</taxon>
        <taxon>Nephila</taxon>
    </lineage>
</organism>
<sequence>FKNMSSSSTKLIQESYEILSFKMKHLPDFVLKKLKDELKETPEKKRKSLLELKKMLDDEQLTGGIDFHEDFLTQYLRHSKYDIQRTFYHIRSMFLLRKKDSSLFDGIPDEFFLAKESPKFFLLLPKRCPQGCTIVIFQYAKYNPNELPVEDFKRLFIMLFIQILRDPMTQINGFKFIHDFQGTTLLHLKQCTPSNLYLFYHAAIHCIPGRYKEIHIINESFLVKPCWKVINLFLSEKIRNRVHFHSSTEKLFDYFPSSILPTEYGGDLRENQMENWSRKANADHKHHGVTGQPNFF</sequence>
<dbReference type="Gene3D" id="1.20.5.1200">
    <property type="entry name" value="Alpha-tocopherol transfer"/>
    <property type="match status" value="1"/>
</dbReference>
<gene>
    <name evidence="2" type="primary">TTPAL_10</name>
    <name evidence="2" type="ORF">NPIL_624711</name>
</gene>
<reference evidence="2" key="1">
    <citation type="submission" date="2020-08" db="EMBL/GenBank/DDBJ databases">
        <title>Multicomponent nature underlies the extraordinary mechanical properties of spider dragline silk.</title>
        <authorList>
            <person name="Kono N."/>
            <person name="Nakamura H."/>
            <person name="Mori M."/>
            <person name="Yoshida Y."/>
            <person name="Ohtoshi R."/>
            <person name="Malay A.D."/>
            <person name="Moran D.A.P."/>
            <person name="Tomita M."/>
            <person name="Numata K."/>
            <person name="Arakawa K."/>
        </authorList>
    </citation>
    <scope>NUCLEOTIDE SEQUENCE</scope>
</reference>
<protein>
    <submittedName>
        <fullName evidence="2">Alpha-tocopherol transfer protein-like</fullName>
    </submittedName>
</protein>
<dbReference type="InterPro" id="IPR001251">
    <property type="entry name" value="CRAL-TRIO_dom"/>
</dbReference>
<accession>A0A8X6TG49</accession>
<dbReference type="SMART" id="SM00516">
    <property type="entry name" value="SEC14"/>
    <property type="match status" value="1"/>
</dbReference>
<evidence type="ECO:0000313" key="3">
    <source>
        <dbReference type="Proteomes" id="UP000887013"/>
    </source>
</evidence>
<dbReference type="SUPFAM" id="SSF52087">
    <property type="entry name" value="CRAL/TRIO domain"/>
    <property type="match status" value="1"/>
</dbReference>
<dbReference type="PROSITE" id="PS50191">
    <property type="entry name" value="CRAL_TRIO"/>
    <property type="match status" value="1"/>
</dbReference>
<evidence type="ECO:0000313" key="2">
    <source>
        <dbReference type="EMBL" id="GFT13291.1"/>
    </source>
</evidence>
<comment type="caution">
    <text evidence="2">The sequence shown here is derived from an EMBL/GenBank/DDBJ whole genome shotgun (WGS) entry which is preliminary data.</text>
</comment>
<dbReference type="GO" id="GO:1902936">
    <property type="term" value="F:phosphatidylinositol bisphosphate binding"/>
    <property type="evidence" value="ECO:0007669"/>
    <property type="project" value="TreeGrafter"/>
</dbReference>